<accession>A0A1I2TLC5</accession>
<evidence type="ECO:0000313" key="2">
    <source>
        <dbReference type="Proteomes" id="UP000198623"/>
    </source>
</evidence>
<protein>
    <recommendedName>
        <fullName evidence="3">DUF2947 domain-containing protein</fullName>
    </recommendedName>
</protein>
<dbReference type="Proteomes" id="UP000198623">
    <property type="component" value="Unassembled WGS sequence"/>
</dbReference>
<name>A0A1I2TLC5_9GAMM</name>
<dbReference type="STRING" id="1045558.SAMN05216175_110120"/>
<organism evidence="1 2">
    <name type="scientific">Neptunomonas qingdaonensis</name>
    <dbReference type="NCBI Taxonomy" id="1045558"/>
    <lineage>
        <taxon>Bacteria</taxon>
        <taxon>Pseudomonadati</taxon>
        <taxon>Pseudomonadota</taxon>
        <taxon>Gammaproteobacteria</taxon>
        <taxon>Oceanospirillales</taxon>
        <taxon>Oceanospirillaceae</taxon>
        <taxon>Neptunomonas</taxon>
    </lineage>
</organism>
<dbReference type="EMBL" id="FOOU01000010">
    <property type="protein sequence ID" value="SFG65745.1"/>
    <property type="molecule type" value="Genomic_DNA"/>
</dbReference>
<dbReference type="Pfam" id="PF11163">
    <property type="entry name" value="DUF2947"/>
    <property type="match status" value="1"/>
</dbReference>
<dbReference type="OrthoDB" id="6687905at2"/>
<sequence length="157" mass="18580">MNYIPLNKYRYLWFYQHQDMPVPAVDLEFIKPLTESRSLEIWTLNVSKDSLDASELEKDDWASQADTWIEKGFWQSAWDSDDTALPEQLADFIQWEGNTIVYFCYAGEHVVETTWDVFKRHWKNFLFLDDGSLLLGKKRKEVVQFQQNGSFSLGKRP</sequence>
<dbReference type="AlphaFoldDB" id="A0A1I2TLC5"/>
<evidence type="ECO:0008006" key="3">
    <source>
        <dbReference type="Google" id="ProtNLM"/>
    </source>
</evidence>
<dbReference type="InterPro" id="IPR021334">
    <property type="entry name" value="DUF2947"/>
</dbReference>
<gene>
    <name evidence="1" type="ORF">SAMN05216175_110120</name>
</gene>
<dbReference type="RefSeq" id="WP_090728828.1">
    <property type="nucleotide sequence ID" value="NZ_FOOU01000010.1"/>
</dbReference>
<reference evidence="2" key="1">
    <citation type="submission" date="2016-10" db="EMBL/GenBank/DDBJ databases">
        <authorList>
            <person name="Varghese N."/>
            <person name="Submissions S."/>
        </authorList>
    </citation>
    <scope>NUCLEOTIDE SEQUENCE [LARGE SCALE GENOMIC DNA]</scope>
    <source>
        <strain evidence="2">CGMCC 1.10971</strain>
    </source>
</reference>
<evidence type="ECO:0000313" key="1">
    <source>
        <dbReference type="EMBL" id="SFG65745.1"/>
    </source>
</evidence>
<proteinExistence type="predicted"/>
<keyword evidence="2" id="KW-1185">Reference proteome</keyword>